<feature type="transmembrane region" description="Helical" evidence="1">
    <location>
        <begin position="99"/>
        <end position="117"/>
    </location>
</feature>
<dbReference type="EMBL" id="FOSQ01000006">
    <property type="protein sequence ID" value="SFK73227.1"/>
    <property type="molecule type" value="Genomic_DNA"/>
</dbReference>
<protein>
    <submittedName>
        <fullName evidence="3">EamA domain-containing membrane protein RarD</fullName>
    </submittedName>
</protein>
<dbReference type="RefSeq" id="WP_092961054.1">
    <property type="nucleotide sequence ID" value="NZ_FOSQ01000006.1"/>
</dbReference>
<accession>A0A1I4BYH5</accession>
<organism evidence="3 4">
    <name type="scientific">Falsiroseomonas stagni DSM 19981</name>
    <dbReference type="NCBI Taxonomy" id="1123062"/>
    <lineage>
        <taxon>Bacteria</taxon>
        <taxon>Pseudomonadati</taxon>
        <taxon>Pseudomonadota</taxon>
        <taxon>Alphaproteobacteria</taxon>
        <taxon>Acetobacterales</taxon>
        <taxon>Roseomonadaceae</taxon>
        <taxon>Falsiroseomonas</taxon>
    </lineage>
</organism>
<evidence type="ECO:0000259" key="2">
    <source>
        <dbReference type="Pfam" id="PF00892"/>
    </source>
</evidence>
<keyword evidence="1" id="KW-0812">Transmembrane</keyword>
<dbReference type="Gene3D" id="1.10.3730.20">
    <property type="match status" value="1"/>
</dbReference>
<dbReference type="AlphaFoldDB" id="A0A1I4BYH5"/>
<feature type="domain" description="EamA" evidence="2">
    <location>
        <begin position="8"/>
        <end position="140"/>
    </location>
</feature>
<dbReference type="Proteomes" id="UP000199473">
    <property type="component" value="Unassembled WGS sequence"/>
</dbReference>
<dbReference type="GO" id="GO:0016020">
    <property type="term" value="C:membrane"/>
    <property type="evidence" value="ECO:0007669"/>
    <property type="project" value="InterPro"/>
</dbReference>
<reference evidence="3 4" key="1">
    <citation type="submission" date="2016-10" db="EMBL/GenBank/DDBJ databases">
        <authorList>
            <person name="de Groot N.N."/>
        </authorList>
    </citation>
    <scope>NUCLEOTIDE SEQUENCE [LARGE SCALE GENOMIC DNA]</scope>
    <source>
        <strain evidence="3 4">DSM 19981</strain>
    </source>
</reference>
<sequence>MAARDNLAGIALMSAAVLGFSLNDVLGKWLMATYSVSQVLVLRSIAALLILAPLLVREGPAPLMRPKRPGLQVMRVVFGTVEVACFYWAVSMMPLADTMAFWMATPIFVAVASALFLGERLDRWRFGAVVLGFLGVMLTLGAGLDAGWKPMAIAVFGVVVYSGYLMSTRALRGTSARVLATYQMLGALVFGLVMAPFTWVPVVWVDVLLLMALGVVGVAAHLAVTRSLALAPAPVVVPWQYAMILWGILFGWIFFNEVPEPLMLMGATVIIAAGFWLTRMELQDARKGA</sequence>
<evidence type="ECO:0000313" key="3">
    <source>
        <dbReference type="EMBL" id="SFK73227.1"/>
    </source>
</evidence>
<feature type="transmembrane region" description="Helical" evidence="1">
    <location>
        <begin position="39"/>
        <end position="56"/>
    </location>
</feature>
<dbReference type="STRING" id="1123062.SAMN02745775_106216"/>
<evidence type="ECO:0000313" key="4">
    <source>
        <dbReference type="Proteomes" id="UP000199473"/>
    </source>
</evidence>
<dbReference type="PANTHER" id="PTHR22911">
    <property type="entry name" value="ACYL-MALONYL CONDENSING ENZYME-RELATED"/>
    <property type="match status" value="1"/>
</dbReference>
<feature type="transmembrane region" description="Helical" evidence="1">
    <location>
        <begin position="203"/>
        <end position="224"/>
    </location>
</feature>
<feature type="transmembrane region" description="Helical" evidence="1">
    <location>
        <begin position="124"/>
        <end position="144"/>
    </location>
</feature>
<keyword evidence="1" id="KW-1133">Transmembrane helix</keyword>
<keyword evidence="1" id="KW-0472">Membrane</keyword>
<feature type="transmembrane region" description="Helical" evidence="1">
    <location>
        <begin position="236"/>
        <end position="255"/>
    </location>
</feature>
<gene>
    <name evidence="3" type="ORF">SAMN02745775_106216</name>
</gene>
<feature type="transmembrane region" description="Helical" evidence="1">
    <location>
        <begin position="76"/>
        <end position="93"/>
    </location>
</feature>
<dbReference type="PANTHER" id="PTHR22911:SF135">
    <property type="entry name" value="BLR4310 PROTEIN"/>
    <property type="match status" value="1"/>
</dbReference>
<dbReference type="Pfam" id="PF00892">
    <property type="entry name" value="EamA"/>
    <property type="match status" value="1"/>
</dbReference>
<dbReference type="InterPro" id="IPR000620">
    <property type="entry name" value="EamA_dom"/>
</dbReference>
<keyword evidence="4" id="KW-1185">Reference proteome</keyword>
<feature type="transmembrane region" description="Helical" evidence="1">
    <location>
        <begin position="179"/>
        <end position="197"/>
    </location>
</feature>
<feature type="transmembrane region" description="Helical" evidence="1">
    <location>
        <begin position="150"/>
        <end position="167"/>
    </location>
</feature>
<dbReference type="SUPFAM" id="SSF103481">
    <property type="entry name" value="Multidrug resistance efflux transporter EmrE"/>
    <property type="match status" value="2"/>
</dbReference>
<dbReference type="OrthoDB" id="9812899at2"/>
<feature type="transmembrane region" description="Helical" evidence="1">
    <location>
        <begin position="261"/>
        <end position="278"/>
    </location>
</feature>
<name>A0A1I4BYH5_9PROT</name>
<dbReference type="InterPro" id="IPR037185">
    <property type="entry name" value="EmrE-like"/>
</dbReference>
<proteinExistence type="predicted"/>
<evidence type="ECO:0000256" key="1">
    <source>
        <dbReference type="SAM" id="Phobius"/>
    </source>
</evidence>